<dbReference type="GO" id="GO:0016805">
    <property type="term" value="F:dipeptidase activity"/>
    <property type="evidence" value="ECO:0007669"/>
    <property type="project" value="InterPro"/>
</dbReference>
<comment type="caution">
    <text evidence="1">The sequence shown here is derived from an EMBL/GenBank/DDBJ whole genome shotgun (WGS) entry which is preliminary data.</text>
</comment>
<dbReference type="GO" id="GO:0070004">
    <property type="term" value="F:cysteine-type exopeptidase activity"/>
    <property type="evidence" value="ECO:0007669"/>
    <property type="project" value="InterPro"/>
</dbReference>
<dbReference type="Gene3D" id="3.60.60.10">
    <property type="entry name" value="Penicillin V Acylase, Chain A"/>
    <property type="match status" value="1"/>
</dbReference>
<dbReference type="PANTHER" id="PTHR12994">
    <property type="entry name" value="SECERNIN"/>
    <property type="match status" value="1"/>
</dbReference>
<dbReference type="AlphaFoldDB" id="A0A4R5URQ4"/>
<accession>A0A4R5URQ4</accession>
<dbReference type="RefSeq" id="WP_133391850.1">
    <property type="nucleotide sequence ID" value="NZ_SMUW01000037.1"/>
</dbReference>
<evidence type="ECO:0000313" key="2">
    <source>
        <dbReference type="Proteomes" id="UP000295438"/>
    </source>
</evidence>
<dbReference type="EMBL" id="SMUW01000037">
    <property type="protein sequence ID" value="TDK41769.1"/>
    <property type="molecule type" value="Genomic_DNA"/>
</dbReference>
<proteinExistence type="predicted"/>
<gene>
    <name evidence="1" type="ORF">E1898_17480</name>
</gene>
<reference evidence="1 2" key="1">
    <citation type="submission" date="2019-03" db="EMBL/GenBank/DDBJ databases">
        <title>Algoriphagus aquimaris sp. nov., isolated form marine sediment in Pohang, Korea.</title>
        <authorList>
            <person name="Kim J."/>
            <person name="Yoon S.-H."/>
            <person name="Lee S.-S."/>
        </authorList>
    </citation>
    <scope>NUCLEOTIDE SEQUENCE [LARGE SCALE GENOMIC DNA]</scope>
    <source>
        <strain evidence="1 2">F21</strain>
    </source>
</reference>
<dbReference type="GO" id="GO:0006508">
    <property type="term" value="P:proteolysis"/>
    <property type="evidence" value="ECO:0007669"/>
    <property type="project" value="InterPro"/>
</dbReference>
<keyword evidence="2" id="KW-1185">Reference proteome</keyword>
<dbReference type="Proteomes" id="UP000295438">
    <property type="component" value="Unassembled WGS sequence"/>
</dbReference>
<name>A0A4R5URQ4_9BACT</name>
<protein>
    <submittedName>
        <fullName evidence="1">Peptidase U34</fullName>
    </submittedName>
</protein>
<dbReference type="InterPro" id="IPR005322">
    <property type="entry name" value="Peptidase_C69"/>
</dbReference>
<sequence>MCDTLLAKGIISEKGNLIFAKNSDREPLEAQEQVHIPRITHSEKTLNCTYIQIPQASSTWEVWLSKPFQMWGAEMGVNEWGLAIGNEAVFTQVKFDKSKPGLTGMDLLRLALERSKTALAAKDLIIELLEKYGQNACGGYENKNFYYHNSFLIADQKDALILETAGKSWAWKKVKDYASISNCLSLEEDFEEWKITEEDKYLSSIFNSKKGFKSRFSDFLFTYFSKAKDRKSFTEKSLISQKGQIGPKQLMEILKSHHPTDEDFHPKKASAASVCMHATGLTNPSETTGSMVAEIRNDQPHTIWLCPSPHPCQSLYIPFYFGAETSFLTYPSRLEDDSLWWQGKKLHTIIERNWKELFPKLKAELNQIQEGWIKKDNTLIEESTSPEELSKFSLDCYSFYQKWIKEKLLEVSK</sequence>
<dbReference type="PANTHER" id="PTHR12994:SF17">
    <property type="entry name" value="LD30995P"/>
    <property type="match status" value="1"/>
</dbReference>
<organism evidence="1 2">
    <name type="scientific">Algoriphagus formosus</name>
    <dbReference type="NCBI Taxonomy" id="2007308"/>
    <lineage>
        <taxon>Bacteria</taxon>
        <taxon>Pseudomonadati</taxon>
        <taxon>Bacteroidota</taxon>
        <taxon>Cytophagia</taxon>
        <taxon>Cytophagales</taxon>
        <taxon>Cyclobacteriaceae</taxon>
        <taxon>Algoriphagus</taxon>
    </lineage>
</organism>
<evidence type="ECO:0000313" key="1">
    <source>
        <dbReference type="EMBL" id="TDK41769.1"/>
    </source>
</evidence>